<dbReference type="AlphaFoldDB" id="A0ABD7HHS8"/>
<dbReference type="Gene3D" id="3.10.129.10">
    <property type="entry name" value="Hotdog Thioesterase"/>
    <property type="match status" value="1"/>
</dbReference>
<evidence type="ECO:0000313" key="3">
    <source>
        <dbReference type="EMBL" id="RIT31758.1"/>
    </source>
</evidence>
<accession>A0ABD7HHS8</accession>
<sequence length="256" mass="29034">MGPIPDNRKVFERKYRIGMDEADPQSRVRLDAVARFVQDTGMDILAETELGKHDPFWIVRRSIIDIIEPITWPGYARASWWVGAVSRHNMVTRQTMTGVPTVSRFSSAERPAGRVETETFSVNVTREGRPSPVSDATLAGWRADAVHDTLVWKPMNAATPPVDQLEYFTSAFSLRTTDFDAFGHMNNAAYWHIVEYYLQPLRSLHRGPYRAVIEFLKPIRPRREVLVSQTYTDDKLGLWLIADGAVTTTVVVTKLG</sequence>
<reference evidence="3 4" key="1">
    <citation type="submission" date="2018-08" db="EMBL/GenBank/DDBJ databases">
        <title>Linezolid Resistance in Mycobacterium abscessus: MIC Distribution and Comprehensive Investigation of Resistance Mechanisms.</title>
        <authorList>
            <person name="Ye M."/>
            <person name="Xu L."/>
            <person name="Zou Y."/>
            <person name="Li B."/>
            <person name="Guo Q."/>
            <person name="Zhang Y."/>
            <person name="Zhan M."/>
            <person name="Xu B."/>
            <person name="Yu F."/>
            <person name="Zhang Z."/>
            <person name="Chu H."/>
        </authorList>
    </citation>
    <scope>NUCLEOTIDE SEQUENCE [LARGE SCALE GENOMIC DNA]</scope>
    <source>
        <strain evidence="3 4">G143</strain>
    </source>
</reference>
<dbReference type="Proteomes" id="UP000284557">
    <property type="component" value="Unassembled WGS sequence"/>
</dbReference>
<dbReference type="Pfam" id="PF01643">
    <property type="entry name" value="Acyl-ACP_TE"/>
    <property type="match status" value="1"/>
</dbReference>
<gene>
    <name evidence="3" type="ORF">D2E76_24510</name>
</gene>
<proteinExistence type="predicted"/>
<evidence type="ECO:0000259" key="2">
    <source>
        <dbReference type="Pfam" id="PF20791"/>
    </source>
</evidence>
<dbReference type="Pfam" id="PF20791">
    <property type="entry name" value="Acyl-ACP_TE_C"/>
    <property type="match status" value="1"/>
</dbReference>
<feature type="domain" description="Acyl-ACP thioesterase N-terminal hotdog" evidence="1">
    <location>
        <begin position="9"/>
        <end position="88"/>
    </location>
</feature>
<dbReference type="InterPro" id="IPR002864">
    <property type="entry name" value="Acyl-ACP_thioesterase_NHD"/>
</dbReference>
<dbReference type="InterPro" id="IPR029069">
    <property type="entry name" value="HotDog_dom_sf"/>
</dbReference>
<feature type="domain" description="Acyl-ACP thioesterase-like C-terminal" evidence="2">
    <location>
        <begin position="166"/>
        <end position="226"/>
    </location>
</feature>
<organism evidence="3 4">
    <name type="scientific">Mycobacteroides abscessus</name>
    <dbReference type="NCBI Taxonomy" id="36809"/>
    <lineage>
        <taxon>Bacteria</taxon>
        <taxon>Bacillati</taxon>
        <taxon>Actinomycetota</taxon>
        <taxon>Actinomycetes</taxon>
        <taxon>Mycobacteriales</taxon>
        <taxon>Mycobacteriaceae</taxon>
        <taxon>Mycobacteroides</taxon>
    </lineage>
</organism>
<dbReference type="SUPFAM" id="SSF54637">
    <property type="entry name" value="Thioesterase/thiol ester dehydrase-isomerase"/>
    <property type="match status" value="2"/>
</dbReference>
<dbReference type="EMBL" id="QXBN01000028">
    <property type="protein sequence ID" value="RIT31758.1"/>
    <property type="molecule type" value="Genomic_DNA"/>
</dbReference>
<protein>
    <submittedName>
        <fullName evidence="3">Acyl-ACP thioesterase</fullName>
    </submittedName>
</protein>
<dbReference type="RefSeq" id="WP_100480742.1">
    <property type="nucleotide sequence ID" value="NZ_JAMLCA010000004.1"/>
</dbReference>
<name>A0ABD7HHS8_9MYCO</name>
<evidence type="ECO:0000259" key="1">
    <source>
        <dbReference type="Pfam" id="PF01643"/>
    </source>
</evidence>
<comment type="caution">
    <text evidence="3">The sequence shown here is derived from an EMBL/GenBank/DDBJ whole genome shotgun (WGS) entry which is preliminary data.</text>
</comment>
<dbReference type="InterPro" id="IPR049427">
    <property type="entry name" value="Acyl-ACP_TE_C"/>
</dbReference>
<evidence type="ECO:0000313" key="4">
    <source>
        <dbReference type="Proteomes" id="UP000284557"/>
    </source>
</evidence>